<dbReference type="PROSITE" id="PS51746">
    <property type="entry name" value="PPM_2"/>
    <property type="match status" value="1"/>
</dbReference>
<dbReference type="Proteomes" id="UP000586827">
    <property type="component" value="Unassembled WGS sequence"/>
</dbReference>
<dbReference type="Pfam" id="PF13672">
    <property type="entry name" value="PP2C_2"/>
    <property type="match status" value="1"/>
</dbReference>
<comment type="caution">
    <text evidence="3">The sequence shown here is derived from an EMBL/GenBank/DDBJ whole genome shotgun (WGS) entry which is preliminary data.</text>
</comment>
<feature type="domain" description="PPM-type phosphatase" evidence="2">
    <location>
        <begin position="135"/>
        <end position="390"/>
    </location>
</feature>
<reference evidence="3 4" key="1">
    <citation type="submission" date="2020-05" db="EMBL/GenBank/DDBJ databases">
        <title>MicrobeNet Type strains.</title>
        <authorList>
            <person name="Nicholson A.C."/>
        </authorList>
    </citation>
    <scope>NUCLEOTIDE SEQUENCE [LARGE SCALE GENOMIC DNA]</scope>
    <source>
        <strain evidence="3 4">JCM 3224</strain>
    </source>
</reference>
<dbReference type="Gene3D" id="3.60.40.10">
    <property type="entry name" value="PPM-type phosphatase domain"/>
    <property type="match status" value="1"/>
</dbReference>
<keyword evidence="4" id="KW-1185">Reference proteome</keyword>
<sequence length="397" mass="40549">MTAADPAAAEDSTEPTPAAGAAADPAGSVAGHGATGDRTEPAGGHDAVRNPAMTATAPTGGRRCPNCASRVGPRDRFCEECGRELGVTRAALPDSEVPAEPCAGCGQQRFDAHGYCVECGELRRAPDRRAAELDGVVLITDRGLSHARNEDAVAAAVLREPGSTSIAVAVCDGVSTTRDPQVASGAAARAGANACLSALADGLTTEAAAMAGLESAWLTVRGDTSADADSASCTYVSAALRGLGNGEVEIAIANVGDSRAYWLSEAGSRQLGSDDSFAQTLIEGGVDPQTAMRHPQAHALLRWLGSDSVRRPWSDDCVHTMRTSGPGTLLLCSDGLWNYLPDPADLAARIAASAPSLTSPAATRAAARDLVDFALESGGHDNITVALIPVPLFDRQG</sequence>
<accession>A0A849C3D2</accession>
<dbReference type="CDD" id="cd00143">
    <property type="entry name" value="PP2Cc"/>
    <property type="match status" value="1"/>
</dbReference>
<dbReference type="AlphaFoldDB" id="A0A849C3D2"/>
<feature type="compositionally biased region" description="Low complexity" evidence="1">
    <location>
        <begin position="15"/>
        <end position="31"/>
    </location>
</feature>
<dbReference type="InterPro" id="IPR036457">
    <property type="entry name" value="PPM-type-like_dom_sf"/>
</dbReference>
<proteinExistence type="predicted"/>
<organism evidence="3 4">
    <name type="scientific">Nocardia uniformis</name>
    <dbReference type="NCBI Taxonomy" id="53432"/>
    <lineage>
        <taxon>Bacteria</taxon>
        <taxon>Bacillati</taxon>
        <taxon>Actinomycetota</taxon>
        <taxon>Actinomycetes</taxon>
        <taxon>Mycobacteriales</taxon>
        <taxon>Nocardiaceae</taxon>
        <taxon>Nocardia</taxon>
    </lineage>
</organism>
<dbReference type="SUPFAM" id="SSF81606">
    <property type="entry name" value="PP2C-like"/>
    <property type="match status" value="1"/>
</dbReference>
<dbReference type="EMBL" id="JABELX010000009">
    <property type="protein sequence ID" value="NNH73172.1"/>
    <property type="molecule type" value="Genomic_DNA"/>
</dbReference>
<dbReference type="InterPro" id="IPR001932">
    <property type="entry name" value="PPM-type_phosphatase-like_dom"/>
</dbReference>
<feature type="region of interest" description="Disordered" evidence="1">
    <location>
        <begin position="1"/>
        <end position="63"/>
    </location>
</feature>
<evidence type="ECO:0000259" key="2">
    <source>
        <dbReference type="PROSITE" id="PS51746"/>
    </source>
</evidence>
<dbReference type="SMART" id="SM00331">
    <property type="entry name" value="PP2C_SIG"/>
    <property type="match status" value="1"/>
</dbReference>
<protein>
    <submittedName>
        <fullName evidence="3">Phosphatase</fullName>
    </submittedName>
</protein>
<dbReference type="RefSeq" id="WP_157553391.1">
    <property type="nucleotide sequence ID" value="NZ_JABELX010000009.1"/>
</dbReference>
<name>A0A849C3D2_9NOCA</name>
<evidence type="ECO:0000313" key="3">
    <source>
        <dbReference type="EMBL" id="NNH73172.1"/>
    </source>
</evidence>
<dbReference type="SMART" id="SM00332">
    <property type="entry name" value="PP2Cc"/>
    <property type="match status" value="1"/>
</dbReference>
<evidence type="ECO:0000313" key="4">
    <source>
        <dbReference type="Proteomes" id="UP000586827"/>
    </source>
</evidence>
<evidence type="ECO:0000256" key="1">
    <source>
        <dbReference type="SAM" id="MobiDB-lite"/>
    </source>
</evidence>
<gene>
    <name evidence="3" type="ORF">HLB23_25505</name>
</gene>